<dbReference type="AlphaFoldDB" id="A0A3B5AI89"/>
<reference evidence="1" key="1">
    <citation type="submission" date="2023-09" db="UniProtKB">
        <authorList>
            <consortium name="Ensembl"/>
        </authorList>
    </citation>
    <scope>IDENTIFICATION</scope>
</reference>
<accession>A0A3B5AI89</accession>
<proteinExistence type="predicted"/>
<evidence type="ECO:0000313" key="1">
    <source>
        <dbReference type="Ensembl" id="ENSSPAP00000017549.1"/>
    </source>
</evidence>
<sequence length="99" mass="11521">MHASKSYSLFISHKDCKMLLGYCMRLRTYKKFCVEDVDYLPYLCLQIPLHVGMSQLLQKLVFHWIHPVCTHTHKPDTLIHISNDLPTHPLKGLSLAAWC</sequence>
<protein>
    <submittedName>
        <fullName evidence="1">Uncharacterized protein</fullName>
    </submittedName>
</protein>
<dbReference type="Ensembl" id="ENSSPAT00000017821.1">
    <property type="protein sequence ID" value="ENSSPAP00000017549.1"/>
    <property type="gene ID" value="ENSSPAG00000013248.1"/>
</dbReference>
<name>A0A3B5AI89_9TELE</name>
<organism evidence="1">
    <name type="scientific">Stegastes partitus</name>
    <name type="common">bicolor damselfish</name>
    <dbReference type="NCBI Taxonomy" id="144197"/>
    <lineage>
        <taxon>Eukaryota</taxon>
        <taxon>Metazoa</taxon>
        <taxon>Chordata</taxon>
        <taxon>Craniata</taxon>
        <taxon>Vertebrata</taxon>
        <taxon>Euteleostomi</taxon>
        <taxon>Actinopterygii</taxon>
        <taxon>Neopterygii</taxon>
        <taxon>Teleostei</taxon>
        <taxon>Neoteleostei</taxon>
        <taxon>Acanthomorphata</taxon>
        <taxon>Ovalentaria</taxon>
        <taxon>Pomacentridae</taxon>
        <taxon>Stegastes</taxon>
    </lineage>
</organism>